<feature type="domain" description="RRN6 beta-propeller" evidence="3">
    <location>
        <begin position="115"/>
        <end position="502"/>
    </location>
</feature>
<dbReference type="InterPro" id="IPR019350">
    <property type="entry name" value="RNA_pol_I-sp_TIF_RRN6-like"/>
</dbReference>
<evidence type="ECO:0000313" key="6">
    <source>
        <dbReference type="EMBL" id="KPM43393.1"/>
    </source>
</evidence>
<feature type="region of interest" description="Disordered" evidence="2">
    <location>
        <begin position="232"/>
        <end position="252"/>
    </location>
</feature>
<dbReference type="GO" id="GO:0001163">
    <property type="term" value="F:RNA polymerase I transcription regulatory region sequence-specific DNA binding"/>
    <property type="evidence" value="ECO:0007669"/>
    <property type="project" value="TreeGrafter"/>
</dbReference>
<evidence type="ECO:0000259" key="3">
    <source>
        <dbReference type="Pfam" id="PF10214"/>
    </source>
</evidence>
<dbReference type="InterPro" id="IPR048536">
    <property type="entry name" value="Rrn6_K-rich"/>
</dbReference>
<evidence type="ECO:0000259" key="4">
    <source>
        <dbReference type="Pfam" id="PF20639"/>
    </source>
</evidence>
<dbReference type="PANTHER" id="PTHR28221">
    <property type="entry name" value="RNA POLYMERASE I-SPECIFIC TRANSCRIPTION INITIATION FACTOR RRN6"/>
    <property type="match status" value="1"/>
</dbReference>
<dbReference type="GO" id="GO:0042790">
    <property type="term" value="P:nucleolar large rRNA transcription by RNA polymerase I"/>
    <property type="evidence" value="ECO:0007669"/>
    <property type="project" value="TreeGrafter"/>
</dbReference>
<evidence type="ECO:0000256" key="2">
    <source>
        <dbReference type="SAM" id="MobiDB-lite"/>
    </source>
</evidence>
<dbReference type="Pfam" id="PF20639">
    <property type="entry name" value="Rrn6_K-rich"/>
    <property type="match status" value="1"/>
</dbReference>
<reference evidence="6 7" key="1">
    <citation type="submission" date="2015-09" db="EMBL/GenBank/DDBJ databases">
        <title>Draft genome of a European isolate of the apple canker pathogen Neonectria ditissima.</title>
        <authorList>
            <person name="Gomez-Cortecero A."/>
            <person name="Harrison R.J."/>
            <person name="Armitage A.D."/>
        </authorList>
    </citation>
    <scope>NUCLEOTIDE SEQUENCE [LARGE SCALE GENOMIC DNA]</scope>
    <source>
        <strain evidence="6 7">R09/05</strain>
    </source>
</reference>
<dbReference type="Pfam" id="PF10214">
    <property type="entry name" value="Rrn6_beta-prop"/>
    <property type="match status" value="1"/>
</dbReference>
<feature type="region of interest" description="Disordered" evidence="2">
    <location>
        <begin position="928"/>
        <end position="1015"/>
    </location>
</feature>
<dbReference type="Proteomes" id="UP000050424">
    <property type="component" value="Unassembled WGS sequence"/>
</dbReference>
<accession>A0A0P7BSS0</accession>
<evidence type="ECO:0000259" key="5">
    <source>
        <dbReference type="Pfam" id="PF20640"/>
    </source>
</evidence>
<dbReference type="InterPro" id="IPR048535">
    <property type="entry name" value="RRN6_beta-prop"/>
</dbReference>
<evidence type="ECO:0008006" key="8">
    <source>
        <dbReference type="Google" id="ProtNLM"/>
    </source>
</evidence>
<feature type="compositionally biased region" description="Basic residues" evidence="2">
    <location>
        <begin position="1003"/>
        <end position="1015"/>
    </location>
</feature>
<dbReference type="AlphaFoldDB" id="A0A0P7BSS0"/>
<dbReference type="PANTHER" id="PTHR28221:SF2">
    <property type="entry name" value="RNA POLYMERASE I-SPECIFIC TRANSCRIPTION INITIATION FACTOR RRN6"/>
    <property type="match status" value="1"/>
</dbReference>
<proteinExistence type="predicted"/>
<feature type="compositionally biased region" description="Polar residues" evidence="2">
    <location>
        <begin position="967"/>
        <end position="993"/>
    </location>
</feature>
<dbReference type="GO" id="GO:0001179">
    <property type="term" value="F:RNA polymerase I general transcription initiation factor binding"/>
    <property type="evidence" value="ECO:0007669"/>
    <property type="project" value="TreeGrafter"/>
</dbReference>
<feature type="domain" description="RRN6 K-rich C-terminal" evidence="4">
    <location>
        <begin position="879"/>
        <end position="1014"/>
    </location>
</feature>
<comment type="caution">
    <text evidence="6">The sequence shown here is derived from an EMBL/GenBank/DDBJ whole genome shotgun (WGS) entry which is preliminary data.</text>
</comment>
<protein>
    <recommendedName>
        <fullName evidence="8">RNA polymerase I-specific transcription initiation factor RRN6-like protein</fullName>
    </recommendedName>
</protein>
<dbReference type="OrthoDB" id="4090074at2759"/>
<keyword evidence="1" id="KW-0175">Coiled coil</keyword>
<evidence type="ECO:0000313" key="7">
    <source>
        <dbReference type="Proteomes" id="UP000050424"/>
    </source>
</evidence>
<sequence length="1015" mass="112572">MAESRRFTDLTHGHIGRITYLPSKDARSQPGTLHTSRITSKAPHFKAIGSSAELYPPSRSPVPEVSSNLWQARRTQRRWLLQAHPEAFMGNFELQGLLEENMTRFQKVEGEENDKPLLAIGQMTNLRIPTRVTSAPLLAAAAGESGELLRLAWIDESKWQWGQSKDVALSLSVIDPDDLEEEVVWASDGLPISQIKFATSLTRYDAVRWLVVQKQTSTTILEPEYHKVPVSQKESTDLSIQQRPSRIDPNPMLTLSHKQTGGNAHADVAFNPGTKGQPSQLGIMDECGYWSVWDVLGTNTLVKNTTRLSLDKCGHMQEGFLDEIPTTPAFPAEKYGLLFVGPSETDSFWEDPSQDSEEVGGSAARSRHVLLWNHESFEVVDLVSRMALPRLPNFTKAKAKPDWIVDIRVSPVNQNHVFVLSRQHLYWIDLFSPGQDEAASAKPSVIIACLHLIDEEDLRMTTCRASDRKDENGSLVFTYSLKHSQMHAYWFGNSAEQNLPQWHRQVFSLPRDSNATHVASEIQSFEVHPASLVPLGGLANGLGYKYLRSGVRFYQGTVLGKDLSVRYCIFASVLDQNTDISLPTTWIGRSRSEQAQRWKKKRRDFIRHMGNTFVLPDGMFEEDLEFLVQPNPLLRASSGFGNPPPKLKNGPIQLKLDTLCQAIQTSIARSATEPHCEISSGLLSAVHETIDNGLATGRLPLTTWKEIEAKLGPSEQDAGDDAAQHDMLDLFLKDDGETIVTQLGRRSPNQSSGSLISLSQLTQSFSELWLEPLEGRLSEDSVEARRGWVADLAREVFLATAGVMVQDTRLLGVGSSESALHSSQNRWDSIPIKSSQSIGSSIPSSPVSTSINAEDAAIRRLRLLALSLVPGKMVSAKSSSVLAHWPTERGVSTDDYVSSVAVASDRQFDEARQRLQKIETRRKAHAEKYKVPAFMRQGSSQVSRRKAEAPDLPALPTQPKRVPVIQQALSSQQRVPESSQSVGLSGPSVTMSQPVPGMFGDRKKAKKAKKRSGFR</sequence>
<organism evidence="6 7">
    <name type="scientific">Neonectria ditissima</name>
    <dbReference type="NCBI Taxonomy" id="78410"/>
    <lineage>
        <taxon>Eukaryota</taxon>
        <taxon>Fungi</taxon>
        <taxon>Dikarya</taxon>
        <taxon>Ascomycota</taxon>
        <taxon>Pezizomycotina</taxon>
        <taxon>Sordariomycetes</taxon>
        <taxon>Hypocreomycetidae</taxon>
        <taxon>Hypocreales</taxon>
        <taxon>Nectriaceae</taxon>
        <taxon>Neonectria</taxon>
    </lineage>
</organism>
<feature type="coiled-coil region" evidence="1">
    <location>
        <begin position="901"/>
        <end position="928"/>
    </location>
</feature>
<dbReference type="InterPro" id="IPR048537">
    <property type="entry name" value="RRN6_HB"/>
</dbReference>
<feature type="domain" description="RRN6 helical bundle" evidence="5">
    <location>
        <begin position="606"/>
        <end position="800"/>
    </location>
</feature>
<dbReference type="Pfam" id="PF20640">
    <property type="entry name" value="Rrn6_HB"/>
    <property type="match status" value="1"/>
</dbReference>
<gene>
    <name evidence="6" type="ORF">AK830_g3201</name>
</gene>
<dbReference type="STRING" id="78410.A0A0P7BSS0"/>
<keyword evidence="7" id="KW-1185">Reference proteome</keyword>
<evidence type="ECO:0000256" key="1">
    <source>
        <dbReference type="SAM" id="Coils"/>
    </source>
</evidence>
<name>A0A0P7BSS0_9HYPO</name>
<dbReference type="EMBL" id="LKCW01000034">
    <property type="protein sequence ID" value="KPM43393.1"/>
    <property type="molecule type" value="Genomic_DNA"/>
</dbReference>
<dbReference type="GO" id="GO:0070860">
    <property type="term" value="C:RNA polymerase I core factor complex"/>
    <property type="evidence" value="ECO:0007669"/>
    <property type="project" value="TreeGrafter"/>
</dbReference>